<evidence type="ECO:0000259" key="1">
    <source>
        <dbReference type="Pfam" id="PF00501"/>
    </source>
</evidence>
<feature type="domain" description="AMP-dependent synthetase/ligase" evidence="1">
    <location>
        <begin position="14"/>
        <end position="366"/>
    </location>
</feature>
<organism evidence="3 4">
    <name type="scientific">Amycolatopsis speibonae</name>
    <dbReference type="NCBI Taxonomy" id="1450224"/>
    <lineage>
        <taxon>Bacteria</taxon>
        <taxon>Bacillati</taxon>
        <taxon>Actinomycetota</taxon>
        <taxon>Actinomycetes</taxon>
        <taxon>Pseudonocardiales</taxon>
        <taxon>Pseudonocardiaceae</taxon>
        <taxon>Amycolatopsis</taxon>
    </lineage>
</organism>
<dbReference type="PROSITE" id="PS00455">
    <property type="entry name" value="AMP_BINDING"/>
    <property type="match status" value="1"/>
</dbReference>
<evidence type="ECO:0000313" key="3">
    <source>
        <dbReference type="EMBL" id="MFC3454871.1"/>
    </source>
</evidence>
<dbReference type="InterPro" id="IPR025110">
    <property type="entry name" value="AMP-bd_C"/>
</dbReference>
<dbReference type="Proteomes" id="UP001595645">
    <property type="component" value="Unassembled WGS sequence"/>
</dbReference>
<protein>
    <submittedName>
        <fullName evidence="3">Amino acid adenylation domain-containing protein</fullName>
    </submittedName>
</protein>
<proteinExistence type="predicted"/>
<dbReference type="Gene3D" id="3.40.50.12780">
    <property type="entry name" value="N-terminal domain of ligase-like"/>
    <property type="match status" value="1"/>
</dbReference>
<evidence type="ECO:0000313" key="4">
    <source>
        <dbReference type="Proteomes" id="UP001595645"/>
    </source>
</evidence>
<keyword evidence="4" id="KW-1185">Reference proteome</keyword>
<gene>
    <name evidence="3" type="ORF">ACFOSH_36020</name>
</gene>
<evidence type="ECO:0000259" key="2">
    <source>
        <dbReference type="Pfam" id="PF13193"/>
    </source>
</evidence>
<dbReference type="InterPro" id="IPR042099">
    <property type="entry name" value="ANL_N_sf"/>
</dbReference>
<dbReference type="InterPro" id="IPR000873">
    <property type="entry name" value="AMP-dep_synth/lig_dom"/>
</dbReference>
<dbReference type="PANTHER" id="PTHR45527">
    <property type="entry name" value="NONRIBOSOMAL PEPTIDE SYNTHETASE"/>
    <property type="match status" value="1"/>
</dbReference>
<dbReference type="InterPro" id="IPR045851">
    <property type="entry name" value="AMP-bd_C_sf"/>
</dbReference>
<dbReference type="RefSeq" id="WP_378244779.1">
    <property type="nucleotide sequence ID" value="NZ_JBHRWK010000074.1"/>
</dbReference>
<feature type="domain" description="AMP-binding enzyme C-terminal" evidence="2">
    <location>
        <begin position="429"/>
        <end position="501"/>
    </location>
</feature>
<reference evidence="4" key="1">
    <citation type="journal article" date="2019" name="Int. J. Syst. Evol. Microbiol.">
        <title>The Global Catalogue of Microorganisms (GCM) 10K type strain sequencing project: providing services to taxonomists for standard genome sequencing and annotation.</title>
        <authorList>
            <consortium name="The Broad Institute Genomics Platform"/>
            <consortium name="The Broad Institute Genome Sequencing Center for Infectious Disease"/>
            <person name="Wu L."/>
            <person name="Ma J."/>
        </authorList>
    </citation>
    <scope>NUCLEOTIDE SEQUENCE [LARGE SCALE GENOMIC DNA]</scope>
    <source>
        <strain evidence="4">CGMCC 4.7676</strain>
    </source>
</reference>
<dbReference type="PANTHER" id="PTHR45527:SF1">
    <property type="entry name" value="FATTY ACID SYNTHASE"/>
    <property type="match status" value="1"/>
</dbReference>
<dbReference type="InterPro" id="IPR020845">
    <property type="entry name" value="AMP-binding_CS"/>
</dbReference>
<dbReference type="Pfam" id="PF00501">
    <property type="entry name" value="AMP-binding"/>
    <property type="match status" value="1"/>
</dbReference>
<dbReference type="InterPro" id="IPR010071">
    <property type="entry name" value="AA_adenyl_dom"/>
</dbReference>
<dbReference type="Pfam" id="PF13193">
    <property type="entry name" value="AMP-binding_C"/>
    <property type="match status" value="1"/>
</dbReference>
<dbReference type="SUPFAM" id="SSF56801">
    <property type="entry name" value="Acetyl-CoA synthetase-like"/>
    <property type="match status" value="1"/>
</dbReference>
<sequence>MIDPQGTMYGWFLDTVRRSPGATAIDVRDDVLSYGELRLLTDRLAAGLVRAAGRRPHAVGLLASRSLATYAGYLAALRLGAVVVPLNPKFPAGRNRAMCVAAGVDVVVADDAGAAAAAEVVDGTGAVALPLLGVWRERLPEPWNPPYDGDPDSVAYLLFTSGSTGTPKGVPIRHRNVAGYLAHCVERYAVTPGCRLSQTFDLTFDPSVFDLFVSWSTGATLVVPSDAEVLTPAAFVTGKRITHWYSVPSVVSLAGRLRGLRPGVMPELRWSVFAGEQLTADQARAWAAAAPNSVVENAYGPTELTVTVTAYRLPADPGSWPDTSNGTVPIGRPHDALDAVLVTEDGRAGEDGELCVRGGQRFDGYLDPADDRGRFLRGETSFVVAEGPPRGDDWYRTGDRVRRENGEFVHIGRLDDQVKIRGYRIELSEIEAVLRAHPGVRDAVVIAAPAPGGRTVLHALYTGEPVGTAELTAVVARRLPEYMVPNTLHHVDAFPVNASGKIDRRRLAAEIGEETR</sequence>
<dbReference type="EMBL" id="JBHRWK010000074">
    <property type="protein sequence ID" value="MFC3454871.1"/>
    <property type="molecule type" value="Genomic_DNA"/>
</dbReference>
<name>A0ABV7P6W7_9PSEU</name>
<comment type="caution">
    <text evidence="3">The sequence shown here is derived from an EMBL/GenBank/DDBJ whole genome shotgun (WGS) entry which is preliminary data.</text>
</comment>
<dbReference type="NCBIfam" id="TIGR01733">
    <property type="entry name" value="AA-adenyl-dom"/>
    <property type="match status" value="1"/>
</dbReference>
<accession>A0ABV7P6W7</accession>
<dbReference type="Gene3D" id="3.30.300.30">
    <property type="match status" value="1"/>
</dbReference>